<dbReference type="Proteomes" id="UP001141327">
    <property type="component" value="Unassembled WGS sequence"/>
</dbReference>
<feature type="compositionally biased region" description="Pro residues" evidence="1">
    <location>
        <begin position="317"/>
        <end position="329"/>
    </location>
</feature>
<organism evidence="2 3">
    <name type="scientific">Paratrimastix pyriformis</name>
    <dbReference type="NCBI Taxonomy" id="342808"/>
    <lineage>
        <taxon>Eukaryota</taxon>
        <taxon>Metamonada</taxon>
        <taxon>Preaxostyla</taxon>
        <taxon>Paratrimastigidae</taxon>
        <taxon>Paratrimastix</taxon>
    </lineage>
</organism>
<feature type="region of interest" description="Disordered" evidence="1">
    <location>
        <begin position="219"/>
        <end position="264"/>
    </location>
</feature>
<feature type="region of interest" description="Disordered" evidence="1">
    <location>
        <begin position="317"/>
        <end position="339"/>
    </location>
</feature>
<evidence type="ECO:0000313" key="2">
    <source>
        <dbReference type="EMBL" id="KAJ4456496.1"/>
    </source>
</evidence>
<comment type="caution">
    <text evidence="2">The sequence shown here is derived from an EMBL/GenBank/DDBJ whole genome shotgun (WGS) entry which is preliminary data.</text>
</comment>
<dbReference type="EMBL" id="JAPMOS010000068">
    <property type="protein sequence ID" value="KAJ4456496.1"/>
    <property type="molecule type" value="Genomic_DNA"/>
</dbReference>
<dbReference type="SUPFAM" id="SSF52777">
    <property type="entry name" value="CoA-dependent acyltransferases"/>
    <property type="match status" value="1"/>
</dbReference>
<evidence type="ECO:0008006" key="4">
    <source>
        <dbReference type="Google" id="ProtNLM"/>
    </source>
</evidence>
<feature type="compositionally biased region" description="Low complexity" evidence="1">
    <location>
        <begin position="232"/>
        <end position="246"/>
    </location>
</feature>
<evidence type="ECO:0000256" key="1">
    <source>
        <dbReference type="SAM" id="MobiDB-lite"/>
    </source>
</evidence>
<name>A0ABQ8UF54_9EUKA</name>
<proteinExistence type="predicted"/>
<protein>
    <recommendedName>
        <fullName evidence="4">SMP-LTD domain-containing protein</fullName>
    </recommendedName>
</protein>
<evidence type="ECO:0000313" key="3">
    <source>
        <dbReference type="Proteomes" id="UP001141327"/>
    </source>
</evidence>
<gene>
    <name evidence="2" type="ORF">PAPYR_8227</name>
</gene>
<sequence length="599" mass="65326">MTWFFTDKAGMIRRKHSRHTTLDQLEKVLLTKSELHPEPLLEGQADTIPVALCWGGDLAQPEATHLITRATIGPLLDRLGAILSHPYATFLERALDASMGDLSAEMLNGLLPQALQGYVHPALDHRYHVRLDLLHAAFEVRAYSYSAAYVTTTSGGDTPIPPATPEVVALADDQELALKQGTLAVATRLAEGAGRVRHTTPAIPIPAPCVAMLSRPRVARPHSLRPPPPQQQPLDLSAAAASTARPTSPPDVRTPGTATTTHCRNARTQHASLLSRYEGAFARLSPQATPRTSLLRSSRGGRRGEIDLALAAAAFPPFPQDPVTVPRPPSASSQGGERTRGDFFEASMHKTAKPKGSEASRLGASSALIPFGFLHHQEMFPPLATVAATAESGPIHSFHFQITRSVYQVLQKISLQQKPGCIESGFIAALELLLFRYWRDNNFSVGIPFALTQEGTETIVENFQADISTEDMSFVDLWRLVERRYLSIRSHSGDLPPARQPSYVAFKYANSSVSIMPRPPRLFSFSIFMGASIDMEGLIEWTSPLLTEAIVHKVGVHYARLLRTVVNKCNMPMREVQVDMTWEMTAAPAAPAAPQAHGG</sequence>
<reference evidence="2" key="1">
    <citation type="journal article" date="2022" name="bioRxiv">
        <title>Genomics of Preaxostyla Flagellates Illuminates Evolutionary Transitions and the Path Towards Mitochondrial Loss.</title>
        <authorList>
            <person name="Novak L.V.F."/>
            <person name="Treitli S.C."/>
            <person name="Pyrih J."/>
            <person name="Halakuc P."/>
            <person name="Pipaliya S.V."/>
            <person name="Vacek V."/>
            <person name="Brzon O."/>
            <person name="Soukal P."/>
            <person name="Eme L."/>
            <person name="Dacks J.B."/>
            <person name="Karnkowska A."/>
            <person name="Elias M."/>
            <person name="Hampl V."/>
        </authorList>
    </citation>
    <scope>NUCLEOTIDE SEQUENCE</scope>
    <source>
        <strain evidence="2">RCP-MX</strain>
    </source>
</reference>
<keyword evidence="3" id="KW-1185">Reference proteome</keyword>
<accession>A0ABQ8UF54</accession>